<dbReference type="InterPro" id="IPR005140">
    <property type="entry name" value="eRF1_Pelota-like_N"/>
</dbReference>
<evidence type="ECO:0000256" key="7">
    <source>
        <dbReference type="SAM" id="MobiDB-lite"/>
    </source>
</evidence>
<dbReference type="GO" id="GO:0071025">
    <property type="term" value="P:RNA surveillance"/>
    <property type="evidence" value="ECO:0007669"/>
    <property type="project" value="InterPro"/>
</dbReference>
<comment type="similarity">
    <text evidence="3 6">Belongs to the eukaryotic release factor 1 family. Pelota subfamily.</text>
</comment>
<dbReference type="PANTHER" id="PTHR10853">
    <property type="entry name" value="PELOTA"/>
    <property type="match status" value="1"/>
</dbReference>
<dbReference type="InterPro" id="IPR042226">
    <property type="entry name" value="eFR1_2_sf"/>
</dbReference>
<evidence type="ECO:0000256" key="3">
    <source>
        <dbReference type="ARBA" id="ARBA00009504"/>
    </source>
</evidence>
<dbReference type="GO" id="GO:0032790">
    <property type="term" value="P:ribosome disassembly"/>
    <property type="evidence" value="ECO:0007669"/>
    <property type="project" value="TreeGrafter"/>
</dbReference>
<evidence type="ECO:0000256" key="4">
    <source>
        <dbReference type="ARBA" id="ARBA00022490"/>
    </source>
</evidence>
<dbReference type="Gene3D" id="2.30.30.870">
    <property type="entry name" value="Pelota, domain A"/>
    <property type="match status" value="1"/>
</dbReference>
<dbReference type="GO" id="GO:0070651">
    <property type="term" value="P:nonfunctional rRNA decay"/>
    <property type="evidence" value="ECO:0007669"/>
    <property type="project" value="TreeGrafter"/>
</dbReference>
<gene>
    <name evidence="9" type="ORF">BSAL_03685</name>
</gene>
<reference evidence="10" key="1">
    <citation type="submission" date="2015-09" db="EMBL/GenBank/DDBJ databases">
        <authorList>
            <consortium name="Pathogen Informatics"/>
        </authorList>
    </citation>
    <scope>NUCLEOTIDE SEQUENCE [LARGE SCALE GENOMIC DNA]</scope>
    <source>
        <strain evidence="10">Lake Konstanz</strain>
    </source>
</reference>
<dbReference type="Pfam" id="PF03464">
    <property type="entry name" value="eRF1_2"/>
    <property type="match status" value="1"/>
</dbReference>
<evidence type="ECO:0000256" key="2">
    <source>
        <dbReference type="ARBA" id="ARBA00004496"/>
    </source>
</evidence>
<dbReference type="InterPro" id="IPR005141">
    <property type="entry name" value="eRF1_2"/>
</dbReference>
<dbReference type="AlphaFoldDB" id="A0A0S4ING8"/>
<evidence type="ECO:0000313" key="9">
    <source>
        <dbReference type="EMBL" id="CUE85658.1"/>
    </source>
</evidence>
<evidence type="ECO:0000313" key="10">
    <source>
        <dbReference type="Proteomes" id="UP000051952"/>
    </source>
</evidence>
<evidence type="ECO:0000259" key="8">
    <source>
        <dbReference type="SMART" id="SM01194"/>
    </source>
</evidence>
<keyword evidence="4 6" id="KW-0963">Cytoplasm</keyword>
<dbReference type="SMART" id="SM01194">
    <property type="entry name" value="eRF1_1"/>
    <property type="match status" value="1"/>
</dbReference>
<dbReference type="GO" id="GO:0005737">
    <property type="term" value="C:cytoplasm"/>
    <property type="evidence" value="ECO:0007669"/>
    <property type="project" value="UniProtKB-SubCell"/>
</dbReference>
<dbReference type="Proteomes" id="UP000051952">
    <property type="component" value="Unassembled WGS sequence"/>
</dbReference>
<accession>A0A0S4ING8</accession>
<organism evidence="9 10">
    <name type="scientific">Bodo saltans</name>
    <name type="common">Flagellated protozoan</name>
    <dbReference type="NCBI Taxonomy" id="75058"/>
    <lineage>
        <taxon>Eukaryota</taxon>
        <taxon>Discoba</taxon>
        <taxon>Euglenozoa</taxon>
        <taxon>Kinetoplastea</taxon>
        <taxon>Metakinetoplastina</taxon>
        <taxon>Eubodonida</taxon>
        <taxon>Bodonidae</taxon>
        <taxon>Bodo</taxon>
    </lineage>
</organism>
<dbReference type="InterPro" id="IPR004405">
    <property type="entry name" value="TF_pelota"/>
</dbReference>
<dbReference type="SUPFAM" id="SSF55315">
    <property type="entry name" value="L30e-like"/>
    <property type="match status" value="1"/>
</dbReference>
<dbReference type="InterPro" id="IPR005142">
    <property type="entry name" value="eRF1_3"/>
</dbReference>
<protein>
    <recommendedName>
        <fullName evidence="6">Protein pelota homolog</fullName>
    </recommendedName>
</protein>
<dbReference type="InterPro" id="IPR029064">
    <property type="entry name" value="Ribosomal_eL30-like_sf"/>
</dbReference>
<proteinExistence type="inferred from homology"/>
<comment type="subcellular location">
    <subcellularLocation>
        <location evidence="2 6">Cytoplasm</location>
    </subcellularLocation>
</comment>
<dbReference type="GO" id="GO:0070481">
    <property type="term" value="P:nuclear-transcribed mRNA catabolic process, non-stop decay"/>
    <property type="evidence" value="ECO:0007669"/>
    <property type="project" value="InterPro"/>
</dbReference>
<evidence type="ECO:0000256" key="1">
    <source>
        <dbReference type="ARBA" id="ARBA00001968"/>
    </source>
</evidence>
<dbReference type="Pfam" id="PF03465">
    <property type="entry name" value="eRF1_3"/>
    <property type="match status" value="1"/>
</dbReference>
<keyword evidence="5 6" id="KW-0479">Metal-binding</keyword>
<dbReference type="VEuPathDB" id="TriTrypDB:BSAL_03685"/>
<dbReference type="SUPFAM" id="SSF53137">
    <property type="entry name" value="Translational machinery components"/>
    <property type="match status" value="1"/>
</dbReference>
<evidence type="ECO:0000256" key="6">
    <source>
        <dbReference type="RuleBase" id="RU362019"/>
    </source>
</evidence>
<feature type="domain" description="eRF1/Pelota-like N-terminal" evidence="8">
    <location>
        <begin position="1"/>
        <end position="130"/>
    </location>
</feature>
<dbReference type="InterPro" id="IPR038069">
    <property type="entry name" value="Pelota/DOM34_N"/>
</dbReference>
<dbReference type="EMBL" id="CYKH01000204">
    <property type="protein sequence ID" value="CUE85658.1"/>
    <property type="molecule type" value="Genomic_DNA"/>
</dbReference>
<dbReference type="Pfam" id="PF26356">
    <property type="entry name" value="Pelota_N"/>
    <property type="match status" value="1"/>
</dbReference>
<dbReference type="FunFam" id="3.30.1330.30:FF:000008">
    <property type="entry name" value="Protein pelota homolog"/>
    <property type="match status" value="1"/>
</dbReference>
<dbReference type="PANTHER" id="PTHR10853:SF0">
    <property type="entry name" value="PROTEIN PELOTA HOMOLOG"/>
    <property type="match status" value="1"/>
</dbReference>
<dbReference type="OrthoDB" id="10249111at2759"/>
<dbReference type="SUPFAM" id="SSF159065">
    <property type="entry name" value="Dom34/Pelota N-terminal domain-like"/>
    <property type="match status" value="1"/>
</dbReference>
<dbReference type="GO" id="GO:0070966">
    <property type="term" value="P:nuclear-transcribed mRNA catabolic process, no-go decay"/>
    <property type="evidence" value="ECO:0007669"/>
    <property type="project" value="InterPro"/>
</dbReference>
<sequence>MRLIRLEQNDEGRTEVKVGVSTSEDLWHLYNMIMVGDHVRTKTKRKIAKETSTGNGTTETRIVVLEIEVQQIHFDPQELRLQGVNKRESDWVKMGAHHTLSMKADLQQEVVVVKREWDDLLDERLKEACNQEGKADTAAVAMDFGLANVCLVTESLTYTKQRIEVGIAKKHKANGSSRDASIKKFFSQVLDAIVTHIPIENMKVILLCSPGHVREEFRAFMLAECVKAETGPLRTILLNITKFVMVKTTTGTKSAIQEALSDSKVLSLMDCTKSAGDVLAWQGFQDMMNNDPDRCVYTPQYVFEAQQRAAIEVLLLSDEKLRSPTPVERRFYMSLCAGVKDTGGSVFVFSSNHVTGEQLAKMSGIAAILRFPCPEIDELPVNPKFMSEEAAMELIRTFSNPSATGSSSTMGSPVGSTK</sequence>
<dbReference type="GO" id="GO:0046872">
    <property type="term" value="F:metal ion binding"/>
    <property type="evidence" value="ECO:0007669"/>
    <property type="project" value="UniProtKB-KW"/>
</dbReference>
<name>A0A0S4ING8_BODSA</name>
<feature type="region of interest" description="Disordered" evidence="7">
    <location>
        <begin position="398"/>
        <end position="418"/>
    </location>
</feature>
<dbReference type="NCBIfam" id="TIGR00111">
    <property type="entry name" value="pelota"/>
    <property type="match status" value="1"/>
</dbReference>
<comment type="cofactor">
    <cofactor evidence="1 6">
        <name>a divalent metal cation</name>
        <dbReference type="ChEBI" id="CHEBI:60240"/>
    </cofactor>
</comment>
<dbReference type="OMA" id="DDLWHLK"/>
<evidence type="ECO:0000256" key="5">
    <source>
        <dbReference type="ARBA" id="ARBA00022723"/>
    </source>
</evidence>
<keyword evidence="10" id="KW-1185">Reference proteome</keyword>
<comment type="function">
    <text evidence="6">Component of the Pelota-HBS1L complex, a complex that recognizes stalled ribosomes and triggers the No-Go Decay (NGD) pathway. In the Pelota-HBS1L complex, pelo recognizes ribosomes stalled at the 3' end of an mRNA and engages stalled ribosomes by destabilizing mRNA in the mRNA channel.</text>
</comment>
<dbReference type="InterPro" id="IPR058547">
    <property type="entry name" value="Pelota_N"/>
</dbReference>
<dbReference type="FunFam" id="2.30.30.870:FF:000002">
    <property type="entry name" value="Protein pelota homolog"/>
    <property type="match status" value="1"/>
</dbReference>
<dbReference type="Gene3D" id="3.30.420.60">
    <property type="entry name" value="eRF1 domain 2"/>
    <property type="match status" value="1"/>
</dbReference>
<dbReference type="Gene3D" id="3.30.1330.30">
    <property type="match status" value="1"/>
</dbReference>